<dbReference type="OrthoDB" id="439993at2759"/>
<feature type="compositionally biased region" description="Basic and acidic residues" evidence="1">
    <location>
        <begin position="57"/>
        <end position="66"/>
    </location>
</feature>
<evidence type="ECO:0000256" key="1">
    <source>
        <dbReference type="SAM" id="MobiDB-lite"/>
    </source>
</evidence>
<proteinExistence type="predicted"/>
<feature type="compositionally biased region" description="Basic and acidic residues" evidence="1">
    <location>
        <begin position="288"/>
        <end position="312"/>
    </location>
</feature>
<protein>
    <submittedName>
        <fullName evidence="2">Uncharacterized protein</fullName>
    </submittedName>
</protein>
<sequence>MFVPRALRLKGVKETQKRKPNQPTGSDVTEASNEDALVQAMQNASTNSAAPSPAAQSEEHLNETKASKKPKTTTTTTSSEYLAQLVAGIELIFTDYAHQDKEGAKWLEERYRTVDGEEKFIHLTAILEHPNISTLKPQATQPLLRQALQDIPSSTLDISPSGFYIRRRPSTYPAPFVPPNSFSVVDDEGLSFWDQRTIYVEPHIRHLCKTPAKVAHWLKEHGQLRTKWLPVQAVHTLYNSCAFVVLSGSVMHEDQWGKWRAAGKPEDWKVMTKVENLRRTEEYEKLVRGSRVEAGKQRQGSRGEDGQGDVRDALSAGAAGDDEQAASKKKKRKRGKSAAGAAHDEADTEAGEVASSGDGERSIKRRA</sequence>
<feature type="compositionally biased region" description="Low complexity" evidence="1">
    <location>
        <begin position="42"/>
        <end position="56"/>
    </location>
</feature>
<feature type="region of interest" description="Disordered" evidence="1">
    <location>
        <begin position="1"/>
        <end position="77"/>
    </location>
</feature>
<feature type="region of interest" description="Disordered" evidence="1">
    <location>
        <begin position="288"/>
        <end position="367"/>
    </location>
</feature>
<feature type="compositionally biased region" description="Basic and acidic residues" evidence="1">
    <location>
        <begin position="358"/>
        <end position="367"/>
    </location>
</feature>
<reference evidence="2" key="1">
    <citation type="journal article" date="2020" name="Stud. Mycol.">
        <title>101 Dothideomycetes genomes: a test case for predicting lifestyles and emergence of pathogens.</title>
        <authorList>
            <person name="Haridas S."/>
            <person name="Albert R."/>
            <person name="Binder M."/>
            <person name="Bloem J."/>
            <person name="Labutti K."/>
            <person name="Salamov A."/>
            <person name="Andreopoulos B."/>
            <person name="Baker S."/>
            <person name="Barry K."/>
            <person name="Bills G."/>
            <person name="Bluhm B."/>
            <person name="Cannon C."/>
            <person name="Castanera R."/>
            <person name="Culley D."/>
            <person name="Daum C."/>
            <person name="Ezra D."/>
            <person name="Gonzalez J."/>
            <person name="Henrissat B."/>
            <person name="Kuo A."/>
            <person name="Liang C."/>
            <person name="Lipzen A."/>
            <person name="Lutzoni F."/>
            <person name="Magnuson J."/>
            <person name="Mondo S."/>
            <person name="Nolan M."/>
            <person name="Ohm R."/>
            <person name="Pangilinan J."/>
            <person name="Park H.-J."/>
            <person name="Ramirez L."/>
            <person name="Alfaro M."/>
            <person name="Sun H."/>
            <person name="Tritt A."/>
            <person name="Yoshinaga Y."/>
            <person name="Zwiers L.-H."/>
            <person name="Turgeon B."/>
            <person name="Goodwin S."/>
            <person name="Spatafora J."/>
            <person name="Crous P."/>
            <person name="Grigoriev I."/>
        </authorList>
    </citation>
    <scope>NUCLEOTIDE SEQUENCE</scope>
    <source>
        <strain evidence="2">CBS 690.94</strain>
    </source>
</reference>
<feature type="compositionally biased region" description="Polar residues" evidence="1">
    <location>
        <begin position="21"/>
        <end position="31"/>
    </location>
</feature>
<dbReference type="EMBL" id="MU001497">
    <property type="protein sequence ID" value="KAF2447282.1"/>
    <property type="molecule type" value="Genomic_DNA"/>
</dbReference>
<comment type="caution">
    <text evidence="2">The sequence shown here is derived from an EMBL/GenBank/DDBJ whole genome shotgun (WGS) entry which is preliminary data.</text>
</comment>
<evidence type="ECO:0000313" key="2">
    <source>
        <dbReference type="EMBL" id="KAF2447282.1"/>
    </source>
</evidence>
<dbReference type="AlphaFoldDB" id="A0A9P4PNL6"/>
<name>A0A9P4PNL6_9PLEO</name>
<evidence type="ECO:0000313" key="3">
    <source>
        <dbReference type="Proteomes" id="UP000799764"/>
    </source>
</evidence>
<dbReference type="Proteomes" id="UP000799764">
    <property type="component" value="Unassembled WGS sequence"/>
</dbReference>
<accession>A0A9P4PNL6</accession>
<feature type="compositionally biased region" description="Basic residues" evidence="1">
    <location>
        <begin position="327"/>
        <end position="336"/>
    </location>
</feature>
<keyword evidence="3" id="KW-1185">Reference proteome</keyword>
<organism evidence="2 3">
    <name type="scientific">Karstenula rhodostoma CBS 690.94</name>
    <dbReference type="NCBI Taxonomy" id="1392251"/>
    <lineage>
        <taxon>Eukaryota</taxon>
        <taxon>Fungi</taxon>
        <taxon>Dikarya</taxon>
        <taxon>Ascomycota</taxon>
        <taxon>Pezizomycotina</taxon>
        <taxon>Dothideomycetes</taxon>
        <taxon>Pleosporomycetidae</taxon>
        <taxon>Pleosporales</taxon>
        <taxon>Massarineae</taxon>
        <taxon>Didymosphaeriaceae</taxon>
        <taxon>Karstenula</taxon>
    </lineage>
</organism>
<gene>
    <name evidence="2" type="ORF">P171DRAFT_483328</name>
</gene>